<evidence type="ECO:0000313" key="1">
    <source>
        <dbReference type="EMBL" id="CAE7473994.1"/>
    </source>
</evidence>
<dbReference type="AlphaFoldDB" id="A0A812SD59"/>
<dbReference type="Proteomes" id="UP000649617">
    <property type="component" value="Unassembled WGS sequence"/>
</dbReference>
<comment type="caution">
    <text evidence="1">The sequence shown here is derived from an EMBL/GenBank/DDBJ whole genome shotgun (WGS) entry which is preliminary data.</text>
</comment>
<name>A0A812SD59_SYMPI</name>
<accession>A0A812SD59</accession>
<dbReference type="OrthoDB" id="432774at2759"/>
<reference evidence="1" key="1">
    <citation type="submission" date="2021-02" db="EMBL/GenBank/DDBJ databases">
        <authorList>
            <person name="Dougan E. K."/>
            <person name="Rhodes N."/>
            <person name="Thang M."/>
            <person name="Chan C."/>
        </authorList>
    </citation>
    <scope>NUCLEOTIDE SEQUENCE</scope>
</reference>
<keyword evidence="2" id="KW-1185">Reference proteome</keyword>
<evidence type="ECO:0000313" key="2">
    <source>
        <dbReference type="Proteomes" id="UP000649617"/>
    </source>
</evidence>
<organism evidence="1 2">
    <name type="scientific">Symbiodinium pilosum</name>
    <name type="common">Dinoflagellate</name>
    <dbReference type="NCBI Taxonomy" id="2952"/>
    <lineage>
        <taxon>Eukaryota</taxon>
        <taxon>Sar</taxon>
        <taxon>Alveolata</taxon>
        <taxon>Dinophyceae</taxon>
        <taxon>Suessiales</taxon>
        <taxon>Symbiodiniaceae</taxon>
        <taxon>Symbiodinium</taxon>
    </lineage>
</organism>
<sequence length="580" mass="64782">MKEVGVDVLDLLAGWHLLSRSGAPRRTHIQLKSLCQGSLNYQKVSQALLKMFGGDHKPNIRDLLKVGTSQGENSYLTEEGDEAYFYEDTDFHGEDDWNYDEDVYQSESNYMNHQRRINSYQLLDNHAENAQDPSAEQVLAGIIRARARALDGLPPLTKALESMPDNKWTGDMDLDDDALLVATELDEKHSAWIKTSTSEKAVPMSFLLKHRDKGGSKVANARIILQGFRHSDVTTEKLDTEPIELIMKSVSLLCQILTSDIIRRRLARLIGLRDDEIMRISKPASGDVRAPRQWYSTADLVDTDEMKLARQRLDKCLYLNVRKAVGGDEKFRVFNRNGAAYVVDGICGIHVDDLVSGGEGVNSKADVEQQGPEHFVCYKDRAQTLLHRFPFGSVDFTRNQAFCDIQLEQGMAHDSVAIVVGFCFALAIHNHGDFSELVFGVYTDAAWAVCPDGSLQDRMVIFVASRQEVESGKPFPLTVLDWSSKKLTRVCRSSFSAETQAAANAVDELDRARTVWHLMVWLFKDLSKVTDNNSTGASAITNARSLYDAANSMSAGLKLTKRRCAIELTMSTERLKAMGS</sequence>
<dbReference type="EMBL" id="CAJNIZ010024113">
    <property type="protein sequence ID" value="CAE7473994.1"/>
    <property type="molecule type" value="Genomic_DNA"/>
</dbReference>
<protein>
    <submittedName>
        <fullName evidence="1">Uncharacterized protein</fullName>
    </submittedName>
</protein>
<gene>
    <name evidence="1" type="ORF">SPIL2461_LOCUS12037</name>
</gene>
<proteinExistence type="predicted"/>